<reference evidence="1" key="1">
    <citation type="submission" date="2023-03" db="EMBL/GenBank/DDBJ databases">
        <title>Chromosome-scale reference genome and RAD-based genetic map of yellow starthistle (Centaurea solstitialis) reveal putative structural variation and QTLs associated with invader traits.</title>
        <authorList>
            <person name="Reatini B."/>
            <person name="Cang F.A."/>
            <person name="Jiang Q."/>
            <person name="Mckibben M.T.W."/>
            <person name="Barker M.S."/>
            <person name="Rieseberg L.H."/>
            <person name="Dlugosch K.M."/>
        </authorList>
    </citation>
    <scope>NUCLEOTIDE SEQUENCE</scope>
    <source>
        <strain evidence="1">CAN-66</strain>
        <tissue evidence="1">Leaf</tissue>
    </source>
</reference>
<organism evidence="1 2">
    <name type="scientific">Centaurea solstitialis</name>
    <name type="common">yellow star-thistle</name>
    <dbReference type="NCBI Taxonomy" id="347529"/>
    <lineage>
        <taxon>Eukaryota</taxon>
        <taxon>Viridiplantae</taxon>
        <taxon>Streptophyta</taxon>
        <taxon>Embryophyta</taxon>
        <taxon>Tracheophyta</taxon>
        <taxon>Spermatophyta</taxon>
        <taxon>Magnoliopsida</taxon>
        <taxon>eudicotyledons</taxon>
        <taxon>Gunneridae</taxon>
        <taxon>Pentapetalae</taxon>
        <taxon>asterids</taxon>
        <taxon>campanulids</taxon>
        <taxon>Asterales</taxon>
        <taxon>Asteraceae</taxon>
        <taxon>Carduoideae</taxon>
        <taxon>Cardueae</taxon>
        <taxon>Centaureinae</taxon>
        <taxon>Centaurea</taxon>
    </lineage>
</organism>
<dbReference type="Proteomes" id="UP001172457">
    <property type="component" value="Chromosome 2"/>
</dbReference>
<gene>
    <name evidence="1" type="ORF">OSB04_007234</name>
</gene>
<sequence length="116" mass="12864">MKPNQNTASTSTGQGTFKNLPHIITMIMDENDPGQYPMSIVNFAPLNGVNYKKWKEDIDLNLGILDYDHVLKEDPPQTVAECMNDVVKKGIPDSDLAKVYFASIGDKYKVSGKAKT</sequence>
<protein>
    <submittedName>
        <fullName evidence="1">Uncharacterized protein</fullName>
    </submittedName>
</protein>
<comment type="caution">
    <text evidence="1">The sequence shown here is derived from an EMBL/GenBank/DDBJ whole genome shotgun (WGS) entry which is preliminary data.</text>
</comment>
<proteinExistence type="predicted"/>
<keyword evidence="2" id="KW-1185">Reference proteome</keyword>
<evidence type="ECO:0000313" key="2">
    <source>
        <dbReference type="Proteomes" id="UP001172457"/>
    </source>
</evidence>
<evidence type="ECO:0000313" key="1">
    <source>
        <dbReference type="EMBL" id="KAJ9562074.1"/>
    </source>
</evidence>
<name>A0AA38TL86_9ASTR</name>
<accession>A0AA38TL86</accession>
<dbReference type="EMBL" id="JARYMX010000002">
    <property type="protein sequence ID" value="KAJ9562074.1"/>
    <property type="molecule type" value="Genomic_DNA"/>
</dbReference>
<dbReference type="AlphaFoldDB" id="A0AA38TL86"/>